<dbReference type="PANTHER" id="PTHR46889">
    <property type="entry name" value="TRANSPOSASE INSF FOR INSERTION SEQUENCE IS3B-RELATED"/>
    <property type="match status" value="1"/>
</dbReference>
<dbReference type="Pfam" id="PF00665">
    <property type="entry name" value="rve"/>
    <property type="match status" value="1"/>
</dbReference>
<dbReference type="PROSITE" id="PS50994">
    <property type="entry name" value="INTEGRASE"/>
    <property type="match status" value="1"/>
</dbReference>
<dbReference type="NCBIfam" id="NF033516">
    <property type="entry name" value="transpos_IS3"/>
    <property type="match status" value="1"/>
</dbReference>
<dbReference type="PANTHER" id="PTHR46889:SF4">
    <property type="entry name" value="TRANSPOSASE INSO FOR INSERTION SEQUENCE ELEMENT IS911B-RELATED"/>
    <property type="match status" value="1"/>
</dbReference>
<accession>A0A402D6X3</accession>
<dbReference type="InterPro" id="IPR001584">
    <property type="entry name" value="Integrase_cat-core"/>
</dbReference>
<evidence type="ECO:0000313" key="1">
    <source>
        <dbReference type="EMBL" id="BDI31582.1"/>
    </source>
</evidence>
<dbReference type="InterPro" id="IPR036397">
    <property type="entry name" value="RNaseH_sf"/>
</dbReference>
<proteinExistence type="predicted"/>
<dbReference type="InterPro" id="IPR050900">
    <property type="entry name" value="Transposase_IS3/IS150/IS904"/>
</dbReference>
<name>A0A402D6X3_9BACT</name>
<dbReference type="InterPro" id="IPR048020">
    <property type="entry name" value="Transpos_IS3"/>
</dbReference>
<evidence type="ECO:0000313" key="2">
    <source>
        <dbReference type="Proteomes" id="UP000287394"/>
    </source>
</evidence>
<dbReference type="Gene3D" id="3.30.420.10">
    <property type="entry name" value="Ribonuclease H-like superfamily/Ribonuclease H"/>
    <property type="match status" value="1"/>
</dbReference>
<protein>
    <submittedName>
        <fullName evidence="1">Integrase</fullName>
    </submittedName>
</protein>
<reference evidence="1 2" key="1">
    <citation type="journal article" date="2019" name="Int. J. Syst. Evol. Microbiol.">
        <title>Capsulimonas corticalis gen. nov., sp. nov., an aerobic capsulated bacterium, of a novel bacterial order, Capsulimonadales ord. nov., of the class Armatimonadia of the phylum Armatimonadetes.</title>
        <authorList>
            <person name="Li J."/>
            <person name="Kudo C."/>
            <person name="Tonouchi A."/>
        </authorList>
    </citation>
    <scope>NUCLEOTIDE SEQUENCE [LARGE SCALE GENOMIC DNA]</scope>
    <source>
        <strain evidence="1 2">AX-7</strain>
    </source>
</reference>
<organism evidence="1 2">
    <name type="scientific">Capsulimonas corticalis</name>
    <dbReference type="NCBI Taxonomy" id="2219043"/>
    <lineage>
        <taxon>Bacteria</taxon>
        <taxon>Bacillati</taxon>
        <taxon>Armatimonadota</taxon>
        <taxon>Armatimonadia</taxon>
        <taxon>Capsulimonadales</taxon>
        <taxon>Capsulimonadaceae</taxon>
        <taxon>Capsulimonas</taxon>
    </lineage>
</organism>
<dbReference type="OrthoDB" id="9787243at2"/>
<dbReference type="GO" id="GO:0003676">
    <property type="term" value="F:nucleic acid binding"/>
    <property type="evidence" value="ECO:0007669"/>
    <property type="project" value="InterPro"/>
</dbReference>
<gene>
    <name evidence="1" type="ORF">CCAX7_36330</name>
</gene>
<dbReference type="SUPFAM" id="SSF53098">
    <property type="entry name" value="Ribonuclease H-like"/>
    <property type="match status" value="1"/>
</dbReference>
<dbReference type="KEGG" id="ccot:CCAX7_36330"/>
<dbReference type="EMBL" id="AP025739">
    <property type="protein sequence ID" value="BDI31582.1"/>
    <property type="molecule type" value="Genomic_DNA"/>
</dbReference>
<dbReference type="AlphaFoldDB" id="A0A402D6X3"/>
<sequence length="277" mass="31752">MPLLWQADLLSVARSSLYYEPRPARDAEIAIKHRLDEWYTERPCLGTRKLVTLLAQEGILVSRHTIRHYRAEMGLFTLYSAPNLSKPNGPDHKAYPYLLRGLCIDRPNQVWGVDITYIRLRGGFLYLVAFLDWFSRLVVAWELSETLEIPFVLSCTAASLKSAVPEIVNSDQGSHFTSEKFTSQFLTAGARVSMDGRGRYLDNIFTERLWRSVKQEEVYLADYETPREARQGLSSYLKFYNEVRPHQSLGNLTPAVVHAEPHQLLRKQPLQKGDSPP</sequence>
<dbReference type="GO" id="GO:0015074">
    <property type="term" value="P:DNA integration"/>
    <property type="evidence" value="ECO:0007669"/>
    <property type="project" value="InterPro"/>
</dbReference>
<keyword evidence="2" id="KW-1185">Reference proteome</keyword>
<dbReference type="InterPro" id="IPR012337">
    <property type="entry name" value="RNaseH-like_sf"/>
</dbReference>
<dbReference type="Proteomes" id="UP000287394">
    <property type="component" value="Chromosome"/>
</dbReference>